<dbReference type="STRING" id="947013.SAMN04488109_1892"/>
<dbReference type="RefSeq" id="WP_073133082.1">
    <property type="nucleotide sequence ID" value="NZ_FQWQ01000001.1"/>
</dbReference>
<reference evidence="1 2" key="1">
    <citation type="submission" date="2016-11" db="EMBL/GenBank/DDBJ databases">
        <authorList>
            <person name="Jaros S."/>
            <person name="Januszkiewicz K."/>
            <person name="Wedrychowicz H."/>
        </authorList>
    </citation>
    <scope>NUCLEOTIDE SEQUENCE [LARGE SCALE GENOMIC DNA]</scope>
    <source>
        <strain evidence="1 2">DSM 24574</strain>
    </source>
</reference>
<keyword evidence="2" id="KW-1185">Reference proteome</keyword>
<dbReference type="Proteomes" id="UP000184212">
    <property type="component" value="Unassembled WGS sequence"/>
</dbReference>
<accession>A0A1M5MR20</accession>
<gene>
    <name evidence="1" type="ORF">SAMN04488109_1892</name>
</gene>
<protein>
    <submittedName>
        <fullName evidence="1">Uncharacterized protein</fullName>
    </submittedName>
</protein>
<organism evidence="1 2">
    <name type="scientific">Chryseolinea serpens</name>
    <dbReference type="NCBI Taxonomy" id="947013"/>
    <lineage>
        <taxon>Bacteria</taxon>
        <taxon>Pseudomonadati</taxon>
        <taxon>Bacteroidota</taxon>
        <taxon>Cytophagia</taxon>
        <taxon>Cytophagales</taxon>
        <taxon>Fulvivirgaceae</taxon>
        <taxon>Chryseolinea</taxon>
    </lineage>
</organism>
<dbReference type="AlphaFoldDB" id="A0A1M5MR20"/>
<dbReference type="OrthoDB" id="9880052at2"/>
<dbReference type="EMBL" id="FQWQ01000001">
    <property type="protein sequence ID" value="SHG79860.1"/>
    <property type="molecule type" value="Genomic_DNA"/>
</dbReference>
<evidence type="ECO:0000313" key="2">
    <source>
        <dbReference type="Proteomes" id="UP000184212"/>
    </source>
</evidence>
<proteinExistence type="predicted"/>
<name>A0A1M5MR20_9BACT</name>
<evidence type="ECO:0000313" key="1">
    <source>
        <dbReference type="EMBL" id="SHG79860.1"/>
    </source>
</evidence>
<sequence length="63" mass="7099">MKNKEKKLQDSLSGKRLEDGKEILEFEDQALRNIAEKLKISTETAKLHIANALHAADRAKTPL</sequence>